<feature type="region of interest" description="Disordered" evidence="1">
    <location>
        <begin position="21"/>
        <end position="73"/>
    </location>
</feature>
<dbReference type="AlphaFoldDB" id="A0A418CH32"/>
<organism evidence="2 3">
    <name type="scientific">Aphanomyces astaci</name>
    <name type="common">Crayfish plague agent</name>
    <dbReference type="NCBI Taxonomy" id="112090"/>
    <lineage>
        <taxon>Eukaryota</taxon>
        <taxon>Sar</taxon>
        <taxon>Stramenopiles</taxon>
        <taxon>Oomycota</taxon>
        <taxon>Saprolegniomycetes</taxon>
        <taxon>Saprolegniales</taxon>
        <taxon>Verrucalvaceae</taxon>
        <taxon>Aphanomyces</taxon>
    </lineage>
</organism>
<feature type="compositionally biased region" description="Basic residues" evidence="1">
    <location>
        <begin position="34"/>
        <end position="62"/>
    </location>
</feature>
<dbReference type="EMBL" id="QUTF01027844">
    <property type="protein sequence ID" value="RHY79352.1"/>
    <property type="molecule type" value="Genomic_DNA"/>
</dbReference>
<protein>
    <submittedName>
        <fullName evidence="2">Uncharacterized protein</fullName>
    </submittedName>
</protein>
<evidence type="ECO:0000256" key="1">
    <source>
        <dbReference type="SAM" id="MobiDB-lite"/>
    </source>
</evidence>
<comment type="caution">
    <text evidence="2">The sequence shown here is derived from an EMBL/GenBank/DDBJ whole genome shotgun (WGS) entry which is preliminary data.</text>
</comment>
<evidence type="ECO:0000313" key="3">
    <source>
        <dbReference type="Proteomes" id="UP000286510"/>
    </source>
</evidence>
<evidence type="ECO:0000313" key="2">
    <source>
        <dbReference type="EMBL" id="RHY79352.1"/>
    </source>
</evidence>
<sequence length="174" mass="20359">MLNEGKSAGTATLVAGEAAVAAATEAADTPGPVRTHRREVPRRRGRRPPPPPRRRHRWRRLQRPMNRQRPPRRCPLLVSWPRLNSSCKRRTRRTANLPRRRRRLGWPCLAWTTTTPPSRSESSSRWTTRTKRSWRRPSKPRWGCPLVWKASFEASPPTRRDCFGFLWTGRLWTS</sequence>
<proteinExistence type="predicted"/>
<accession>A0A418CH32</accession>
<reference evidence="2 3" key="1">
    <citation type="submission" date="2018-08" db="EMBL/GenBank/DDBJ databases">
        <title>Aphanomyces genome sequencing and annotation.</title>
        <authorList>
            <person name="Minardi D."/>
            <person name="Oidtmann B."/>
            <person name="Van Der Giezen M."/>
            <person name="Studholme D.J."/>
        </authorList>
    </citation>
    <scope>NUCLEOTIDE SEQUENCE [LARGE SCALE GENOMIC DNA]</scope>
    <source>
        <strain evidence="2 3">FDL457</strain>
    </source>
</reference>
<gene>
    <name evidence="2" type="ORF">DYB26_004792</name>
</gene>
<dbReference type="Proteomes" id="UP000286510">
    <property type="component" value="Unassembled WGS sequence"/>
</dbReference>
<name>A0A418CH32_APHAT</name>